<keyword evidence="2" id="KW-1185">Reference proteome</keyword>
<organism evidence="1 2">
    <name type="scientific">Mycolicibacterium iranicum</name>
    <name type="common">Mycobacterium iranicum</name>
    <dbReference type="NCBI Taxonomy" id="912594"/>
    <lineage>
        <taxon>Bacteria</taxon>
        <taxon>Bacillati</taxon>
        <taxon>Actinomycetota</taxon>
        <taxon>Actinomycetes</taxon>
        <taxon>Mycobacteriales</taxon>
        <taxon>Mycobacteriaceae</taxon>
        <taxon>Mycolicibacterium</taxon>
    </lineage>
</organism>
<sequence>MTRTVQRIRRVRVGTNAAGQPIYQTTTADVTVYGWQPVSEVERNSAALAGRTITDLQLLVPNPGDWRADDQAVLDGTTYDVDGQPASYNTGPFNYRPGGVVNLRAVSNG</sequence>
<dbReference type="EMBL" id="JAPQYE010000022">
    <property type="protein sequence ID" value="MCZ0731878.1"/>
    <property type="molecule type" value="Genomic_DNA"/>
</dbReference>
<evidence type="ECO:0000313" key="1">
    <source>
        <dbReference type="EMBL" id="MCZ0731878.1"/>
    </source>
</evidence>
<name>A0ABT4HNS9_MYCIR</name>
<dbReference type="RefSeq" id="WP_024444364.1">
    <property type="nucleotide sequence ID" value="NZ_JAPQYE010000022.1"/>
</dbReference>
<evidence type="ECO:0008006" key="3">
    <source>
        <dbReference type="Google" id="ProtNLM"/>
    </source>
</evidence>
<proteinExistence type="predicted"/>
<dbReference type="Proteomes" id="UP001084650">
    <property type="component" value="Unassembled WGS sequence"/>
</dbReference>
<reference evidence="1" key="1">
    <citation type="submission" date="2022-12" db="EMBL/GenBank/DDBJ databases">
        <title>Whole genome sequence of Mycolicibacterium iranicum strain SBH312.</title>
        <authorList>
            <person name="Jani J."/>
            <person name="Arifin Mustapha Z."/>
            <person name="Ahmed K."/>
            <person name="Kai Ling C."/>
        </authorList>
    </citation>
    <scope>NUCLEOTIDE SEQUENCE</scope>
    <source>
        <strain evidence="1">SBH312</strain>
    </source>
</reference>
<gene>
    <name evidence="1" type="ORF">OY187_27880</name>
</gene>
<accession>A0ABT4HNS9</accession>
<comment type="caution">
    <text evidence="1">The sequence shown here is derived from an EMBL/GenBank/DDBJ whole genome shotgun (WGS) entry which is preliminary data.</text>
</comment>
<evidence type="ECO:0000313" key="2">
    <source>
        <dbReference type="Proteomes" id="UP001084650"/>
    </source>
</evidence>
<protein>
    <recommendedName>
        <fullName evidence="3">Head-to-tail stopper</fullName>
    </recommendedName>
</protein>